<dbReference type="AlphaFoldDB" id="A0A182PWK3"/>
<dbReference type="Proteomes" id="UP000075885">
    <property type="component" value="Unassembled WGS sequence"/>
</dbReference>
<evidence type="ECO:0000313" key="1">
    <source>
        <dbReference type="EnsemblMetazoa" id="AEPI011340-PA"/>
    </source>
</evidence>
<keyword evidence="2" id="KW-1185">Reference proteome</keyword>
<sequence length="192" mass="21872">MASLMYPAKGPVALDNVENLLLKIATEMSTLQGEEHSMSNMFKDTKFCNFHQICSATYDIPSNIATEFRIANETAESMKFLSYSKTINNVSSRLTMLIQEAKRMRRNLDQSVELDSTFAEQLSLQKLCLYLDQALSLMYAKHLALHEIKLTTNALYVHGHKTIVTQQRETNDLKDKISRFTAIMVSKHTSEL</sequence>
<organism evidence="1 2">
    <name type="scientific">Anopheles epiroticus</name>
    <dbReference type="NCBI Taxonomy" id="199890"/>
    <lineage>
        <taxon>Eukaryota</taxon>
        <taxon>Metazoa</taxon>
        <taxon>Ecdysozoa</taxon>
        <taxon>Arthropoda</taxon>
        <taxon>Hexapoda</taxon>
        <taxon>Insecta</taxon>
        <taxon>Pterygota</taxon>
        <taxon>Neoptera</taxon>
        <taxon>Endopterygota</taxon>
        <taxon>Diptera</taxon>
        <taxon>Nematocera</taxon>
        <taxon>Culicoidea</taxon>
        <taxon>Culicidae</taxon>
        <taxon>Anophelinae</taxon>
        <taxon>Anopheles</taxon>
    </lineage>
</organism>
<dbReference type="EnsemblMetazoa" id="AEPI011340-RA">
    <property type="protein sequence ID" value="AEPI011340-PA"/>
    <property type="gene ID" value="AEPI011340"/>
</dbReference>
<accession>A0A182PWK3</accession>
<reference evidence="2" key="1">
    <citation type="submission" date="2013-03" db="EMBL/GenBank/DDBJ databases">
        <title>The Genome Sequence of Anopheles epiroticus epiroticus2.</title>
        <authorList>
            <consortium name="The Broad Institute Genomics Platform"/>
            <person name="Neafsey D.E."/>
            <person name="Howell P."/>
            <person name="Walker B."/>
            <person name="Young S.K."/>
            <person name="Zeng Q."/>
            <person name="Gargeya S."/>
            <person name="Fitzgerald M."/>
            <person name="Haas B."/>
            <person name="Abouelleil A."/>
            <person name="Allen A.W."/>
            <person name="Alvarado L."/>
            <person name="Arachchi H.M."/>
            <person name="Berlin A.M."/>
            <person name="Chapman S.B."/>
            <person name="Gainer-Dewar J."/>
            <person name="Goldberg J."/>
            <person name="Griggs A."/>
            <person name="Gujja S."/>
            <person name="Hansen M."/>
            <person name="Howarth C."/>
            <person name="Imamovic A."/>
            <person name="Ireland A."/>
            <person name="Larimer J."/>
            <person name="McCowan C."/>
            <person name="Murphy C."/>
            <person name="Pearson M."/>
            <person name="Poon T.W."/>
            <person name="Priest M."/>
            <person name="Roberts A."/>
            <person name="Saif S."/>
            <person name="Shea T."/>
            <person name="Sisk P."/>
            <person name="Sykes S."/>
            <person name="Wortman J."/>
            <person name="Nusbaum C."/>
            <person name="Birren B."/>
        </authorList>
    </citation>
    <scope>NUCLEOTIDE SEQUENCE [LARGE SCALE GENOMIC DNA]</scope>
    <source>
        <strain evidence="2">Epiroticus2</strain>
    </source>
</reference>
<protein>
    <submittedName>
        <fullName evidence="1">Uncharacterized protein</fullName>
    </submittedName>
</protein>
<name>A0A182PWK3_9DIPT</name>
<proteinExistence type="predicted"/>
<dbReference type="VEuPathDB" id="VectorBase:AEPI011340"/>
<evidence type="ECO:0000313" key="2">
    <source>
        <dbReference type="Proteomes" id="UP000075885"/>
    </source>
</evidence>
<reference evidence="1" key="2">
    <citation type="submission" date="2020-05" db="UniProtKB">
        <authorList>
            <consortium name="EnsemblMetazoa"/>
        </authorList>
    </citation>
    <scope>IDENTIFICATION</scope>
    <source>
        <strain evidence="1">Epiroticus2</strain>
    </source>
</reference>